<dbReference type="FunFam" id="3.30.420.40:FF:000050">
    <property type="entry name" value="Actin, alpha skeletal muscle"/>
    <property type="match status" value="1"/>
</dbReference>
<reference evidence="3" key="2">
    <citation type="submission" date="2022-08" db="UniProtKB">
        <authorList>
            <consortium name="EnsemblMetazoa"/>
        </authorList>
    </citation>
    <scope>IDENTIFICATION</scope>
    <source>
        <strain evidence="3">STECLA/ALBI9_A</strain>
    </source>
</reference>
<dbReference type="PRINTS" id="PR00190">
    <property type="entry name" value="ACTIN"/>
</dbReference>
<dbReference type="FunFam" id="3.90.640.10:FF:000043">
    <property type="entry name" value="AGAP008687-PA-like protein"/>
    <property type="match status" value="1"/>
</dbReference>
<dbReference type="Gene3D" id="3.90.640.10">
    <property type="entry name" value="Actin, Chain A, domain 4"/>
    <property type="match status" value="1"/>
</dbReference>
<evidence type="ECO:0000256" key="1">
    <source>
        <dbReference type="ARBA" id="ARBA00006752"/>
    </source>
</evidence>
<dbReference type="PANTHER" id="PTHR11937">
    <property type="entry name" value="ACTIN"/>
    <property type="match status" value="1"/>
</dbReference>
<evidence type="ECO:0000313" key="4">
    <source>
        <dbReference type="Proteomes" id="UP000069272"/>
    </source>
</evidence>
<organism evidence="3 4">
    <name type="scientific">Anopheles albimanus</name>
    <name type="common">New world malaria mosquito</name>
    <dbReference type="NCBI Taxonomy" id="7167"/>
    <lineage>
        <taxon>Eukaryota</taxon>
        <taxon>Metazoa</taxon>
        <taxon>Ecdysozoa</taxon>
        <taxon>Arthropoda</taxon>
        <taxon>Hexapoda</taxon>
        <taxon>Insecta</taxon>
        <taxon>Pterygota</taxon>
        <taxon>Neoptera</taxon>
        <taxon>Endopterygota</taxon>
        <taxon>Diptera</taxon>
        <taxon>Nematocera</taxon>
        <taxon>Culicoidea</taxon>
        <taxon>Culicidae</taxon>
        <taxon>Anophelinae</taxon>
        <taxon>Anopheles</taxon>
    </lineage>
</organism>
<dbReference type="Gene3D" id="2.30.36.70">
    <property type="entry name" value="Actin, Chain A, domain 2"/>
    <property type="match status" value="1"/>
</dbReference>
<dbReference type="InterPro" id="IPR043129">
    <property type="entry name" value="ATPase_NBD"/>
</dbReference>
<protein>
    <submittedName>
        <fullName evidence="3">Uncharacterized protein</fullName>
    </submittedName>
</protein>
<dbReference type="CDD" id="cd13395">
    <property type="entry name" value="ASKHA_NBD_Arp4_ACTL6-like"/>
    <property type="match status" value="1"/>
</dbReference>
<evidence type="ECO:0000313" key="3">
    <source>
        <dbReference type="EnsemblMetazoa" id="AALB000931-PA"/>
    </source>
</evidence>
<dbReference type="SMART" id="SM00268">
    <property type="entry name" value="ACTIN"/>
    <property type="match status" value="1"/>
</dbReference>
<dbReference type="Proteomes" id="UP000069272">
    <property type="component" value="Chromosome 2L"/>
</dbReference>
<dbReference type="VEuPathDB" id="VectorBase:AALB20_029565"/>
<dbReference type="STRING" id="7167.A0A182F396"/>
<dbReference type="AlphaFoldDB" id="A0A182F396"/>
<evidence type="ECO:0000256" key="2">
    <source>
        <dbReference type="RuleBase" id="RU000487"/>
    </source>
</evidence>
<keyword evidence="4" id="KW-1185">Reference proteome</keyword>
<dbReference type="SUPFAM" id="SSF53067">
    <property type="entry name" value="Actin-like ATPase domain"/>
    <property type="match status" value="2"/>
</dbReference>
<dbReference type="VEuPathDB" id="VectorBase:AALB000931"/>
<dbReference type="InterPro" id="IPR004000">
    <property type="entry name" value="Actin"/>
</dbReference>
<comment type="similarity">
    <text evidence="1 2">Belongs to the actin family.</text>
</comment>
<dbReference type="EnsemblMetazoa" id="AALB000931-RA">
    <property type="protein sequence ID" value="AALB000931-PA"/>
    <property type="gene ID" value="AALB000931"/>
</dbReference>
<dbReference type="Gene3D" id="3.30.420.40">
    <property type="match status" value="2"/>
</dbReference>
<proteinExistence type="inferred from homology"/>
<dbReference type="Pfam" id="PF00022">
    <property type="entry name" value="Actin"/>
    <property type="match status" value="1"/>
</dbReference>
<reference evidence="3 4" key="1">
    <citation type="journal article" date="2017" name="G3 (Bethesda)">
        <title>The Physical Genome Mapping of Anopheles albimanus Corrected Scaffold Misassemblies and Identified Interarm Rearrangements in Genus Anopheles.</title>
        <authorList>
            <person name="Artemov G.N."/>
            <person name="Peery A.N."/>
            <person name="Jiang X."/>
            <person name="Tu Z."/>
            <person name="Stegniy V.N."/>
            <person name="Sharakhova M.V."/>
            <person name="Sharakhov I.V."/>
        </authorList>
    </citation>
    <scope>NUCLEOTIDE SEQUENCE [LARGE SCALE GENOMIC DNA]</scope>
    <source>
        <strain evidence="3 4">ALBI9_A</strain>
    </source>
</reference>
<accession>A0A182F396</accession>
<sequence length="458" mass="50966">KTDAGFVCVFTFREIYPRNTLFRRLFCEPIPVPVARMSASGMLYGGDEIGALVFDPGHHSLRVGYAQEDTPKADIPAVVGVGPADPVMNSDMETKADNNIGSTNKYYVDTTLVNVARPNMEIQSYMKDGMIENWDLFEKVLDHTYAKVIQSESVYHPVLFSEAAWNVRNNRERLTELMFEKYNVPAFYLVKNAVLAAFANGRATALVVDSGATHTSAVPVHEGFVLSQAVVKSPLGGDYLSLQCRQYLEGQNIDLLPSYAIAAKDVIKERDTPRFTQKVLPEKLTNSWQQYMLKGLLQDFQMSIVQVLETPYDERTAAQIPAVHYEFPNGYHQDFGPERFKLAESLFDHTMLGAGQLASTSVGMCDADVRLSLYGSVVVTGGNSLLPGFPERLNRDLQHRAPSNTRLKMISANGSVERRFGAWIGGSILASIGTFQQMWISSQEYDESGKSQVERKCP</sequence>
<name>A0A182F396_ANOAL</name>